<dbReference type="EMBL" id="JANDBD010000006">
    <property type="protein sequence ID" value="MCP9273656.1"/>
    <property type="molecule type" value="Genomic_DNA"/>
</dbReference>
<comment type="caution">
    <text evidence="7">The sequence shown here is derived from an EMBL/GenBank/DDBJ whole genome shotgun (WGS) entry which is preliminary data.</text>
</comment>
<keyword evidence="4 5" id="KW-0472">Membrane</keyword>
<gene>
    <name evidence="7" type="ORF">NM203_15815</name>
</gene>
<dbReference type="Pfam" id="PF06305">
    <property type="entry name" value="LapA_dom"/>
    <property type="match status" value="1"/>
</dbReference>
<organism evidence="7 8">
    <name type="scientific">Mycolicibacterium arenosum</name>
    <dbReference type="NCBI Taxonomy" id="2952157"/>
    <lineage>
        <taxon>Bacteria</taxon>
        <taxon>Bacillati</taxon>
        <taxon>Actinomycetota</taxon>
        <taxon>Actinomycetes</taxon>
        <taxon>Mycobacteriales</taxon>
        <taxon>Mycobacteriaceae</taxon>
        <taxon>Mycolicibacterium</taxon>
    </lineage>
</organism>
<keyword evidence="8" id="KW-1185">Reference proteome</keyword>
<reference evidence="7 8" key="1">
    <citation type="submission" date="2022-06" db="EMBL/GenBank/DDBJ databases">
        <title>Mycolicibacterium sp. CAU 1645 isolated from seawater.</title>
        <authorList>
            <person name="Kim W."/>
        </authorList>
    </citation>
    <scope>NUCLEOTIDE SEQUENCE [LARGE SCALE GENOMIC DNA]</scope>
    <source>
        <strain evidence="7 8">CAU 1645</strain>
    </source>
</reference>
<name>A0ABT1M3B8_9MYCO</name>
<evidence type="ECO:0000256" key="3">
    <source>
        <dbReference type="ARBA" id="ARBA00022989"/>
    </source>
</evidence>
<dbReference type="InterPro" id="IPR010445">
    <property type="entry name" value="LapA_dom"/>
</dbReference>
<proteinExistence type="predicted"/>
<evidence type="ECO:0000313" key="8">
    <source>
        <dbReference type="Proteomes" id="UP001651690"/>
    </source>
</evidence>
<evidence type="ECO:0000256" key="2">
    <source>
        <dbReference type="ARBA" id="ARBA00022692"/>
    </source>
</evidence>
<evidence type="ECO:0000256" key="1">
    <source>
        <dbReference type="ARBA" id="ARBA00022475"/>
    </source>
</evidence>
<evidence type="ECO:0000256" key="4">
    <source>
        <dbReference type="ARBA" id="ARBA00023136"/>
    </source>
</evidence>
<feature type="domain" description="Lipopolysaccharide assembly protein A" evidence="6">
    <location>
        <begin position="40"/>
        <end position="87"/>
    </location>
</feature>
<evidence type="ECO:0000259" key="6">
    <source>
        <dbReference type="Pfam" id="PF06305"/>
    </source>
</evidence>
<dbReference type="RefSeq" id="WP_255060973.1">
    <property type="nucleotide sequence ID" value="NZ_JANDBD010000006.1"/>
</dbReference>
<protein>
    <submittedName>
        <fullName evidence="7">Lipopolysaccharide assembly protein LapA domain-containing protein</fullName>
    </submittedName>
</protein>
<evidence type="ECO:0000313" key="7">
    <source>
        <dbReference type="EMBL" id="MCP9273656.1"/>
    </source>
</evidence>
<keyword evidence="1" id="KW-1003">Cell membrane</keyword>
<evidence type="ECO:0000256" key="5">
    <source>
        <dbReference type="SAM" id="Phobius"/>
    </source>
</evidence>
<keyword evidence="3 5" id="KW-1133">Transmembrane helix</keyword>
<sequence length="87" mass="9249">MITESTSDRTPTRRSGGFISTLSLIVAIVLLTALVVFVLQNTVHTTINFLAWNFDLAQGVSLLGAAVVGAVIALIVSAAIRLRRAVR</sequence>
<feature type="transmembrane region" description="Helical" evidence="5">
    <location>
        <begin position="59"/>
        <end position="80"/>
    </location>
</feature>
<feature type="transmembrane region" description="Helical" evidence="5">
    <location>
        <begin position="21"/>
        <end position="39"/>
    </location>
</feature>
<dbReference type="Proteomes" id="UP001651690">
    <property type="component" value="Unassembled WGS sequence"/>
</dbReference>
<accession>A0ABT1M3B8</accession>
<keyword evidence="2 5" id="KW-0812">Transmembrane</keyword>